<evidence type="ECO:0000256" key="1">
    <source>
        <dbReference type="SAM" id="Phobius"/>
    </source>
</evidence>
<dbReference type="AlphaFoldDB" id="A0A453KUW9"/>
<dbReference type="Proteomes" id="UP000015105">
    <property type="component" value="Chromosome 5D"/>
</dbReference>
<keyword evidence="1" id="KW-0812">Transmembrane</keyword>
<keyword evidence="1" id="KW-1133">Transmembrane helix</keyword>
<proteinExistence type="predicted"/>
<keyword evidence="1" id="KW-0472">Membrane</keyword>
<accession>A0A453KUW9</accession>
<name>A0A453KUW9_AEGTS</name>
<reference evidence="2" key="3">
    <citation type="journal article" date="2017" name="Nature">
        <title>Genome sequence of the progenitor of the wheat D genome Aegilops tauschii.</title>
        <authorList>
            <person name="Luo M.C."/>
            <person name="Gu Y.Q."/>
            <person name="Puiu D."/>
            <person name="Wang H."/>
            <person name="Twardziok S.O."/>
            <person name="Deal K.R."/>
            <person name="Huo N."/>
            <person name="Zhu T."/>
            <person name="Wang L."/>
            <person name="Wang Y."/>
            <person name="McGuire P.E."/>
            <person name="Liu S."/>
            <person name="Long H."/>
            <person name="Ramasamy R.K."/>
            <person name="Rodriguez J.C."/>
            <person name="Van S.L."/>
            <person name="Yuan L."/>
            <person name="Wang Z."/>
            <person name="Xia Z."/>
            <person name="Xiao L."/>
            <person name="Anderson O.D."/>
            <person name="Ouyang S."/>
            <person name="Liang Y."/>
            <person name="Zimin A.V."/>
            <person name="Pertea G."/>
            <person name="Qi P."/>
            <person name="Bennetzen J.L."/>
            <person name="Dai X."/>
            <person name="Dawson M.W."/>
            <person name="Muller H.G."/>
            <person name="Kugler K."/>
            <person name="Rivarola-Duarte L."/>
            <person name="Spannagl M."/>
            <person name="Mayer K.F.X."/>
            <person name="Lu F.H."/>
            <person name="Bevan M.W."/>
            <person name="Leroy P."/>
            <person name="Li P."/>
            <person name="You F.M."/>
            <person name="Sun Q."/>
            <person name="Liu Z."/>
            <person name="Lyons E."/>
            <person name="Wicker T."/>
            <person name="Salzberg S.L."/>
            <person name="Devos K.M."/>
            <person name="Dvorak J."/>
        </authorList>
    </citation>
    <scope>NUCLEOTIDE SEQUENCE [LARGE SCALE GENOMIC DNA]</scope>
    <source>
        <strain evidence="2">cv. AL8/78</strain>
    </source>
</reference>
<reference evidence="2" key="4">
    <citation type="submission" date="2019-03" db="UniProtKB">
        <authorList>
            <consortium name="EnsemblPlants"/>
        </authorList>
    </citation>
    <scope>IDENTIFICATION</scope>
</reference>
<reference evidence="3" key="2">
    <citation type="journal article" date="2017" name="Nat. Plants">
        <title>The Aegilops tauschii genome reveals multiple impacts of transposons.</title>
        <authorList>
            <person name="Zhao G."/>
            <person name="Zou C."/>
            <person name="Li K."/>
            <person name="Wang K."/>
            <person name="Li T."/>
            <person name="Gao L."/>
            <person name="Zhang X."/>
            <person name="Wang H."/>
            <person name="Yang Z."/>
            <person name="Liu X."/>
            <person name="Jiang W."/>
            <person name="Mao L."/>
            <person name="Kong X."/>
            <person name="Jiao Y."/>
            <person name="Jia J."/>
        </authorList>
    </citation>
    <scope>NUCLEOTIDE SEQUENCE [LARGE SCALE GENOMIC DNA]</scope>
    <source>
        <strain evidence="3">cv. AL8/78</strain>
    </source>
</reference>
<dbReference type="EnsemblPlants" id="AET5Gv20522000.11">
    <property type="protein sequence ID" value="AET5Gv20522000.11"/>
    <property type="gene ID" value="AET5Gv20522000"/>
</dbReference>
<sequence length="108" mass="11850">KVLTFLQMNGRSLPSVPGFVLLSLVLFGLKQRTQGNLAAPIGLRSGIMTASYLTQTSRIIAFKPETPFWMISTYHLHPFDGAIGLSICALLAILFFPQRPVQKDTSVS</sequence>
<dbReference type="Gramene" id="AET5Gv20522000.11">
    <property type="protein sequence ID" value="AET5Gv20522000.11"/>
    <property type="gene ID" value="AET5Gv20522000"/>
</dbReference>
<reference evidence="3" key="1">
    <citation type="journal article" date="2014" name="Science">
        <title>Ancient hybridizations among the ancestral genomes of bread wheat.</title>
        <authorList>
            <consortium name="International Wheat Genome Sequencing Consortium,"/>
            <person name="Marcussen T."/>
            <person name="Sandve S.R."/>
            <person name="Heier L."/>
            <person name="Spannagl M."/>
            <person name="Pfeifer M."/>
            <person name="Jakobsen K.S."/>
            <person name="Wulff B.B."/>
            <person name="Steuernagel B."/>
            <person name="Mayer K.F."/>
            <person name="Olsen O.A."/>
        </authorList>
    </citation>
    <scope>NUCLEOTIDE SEQUENCE [LARGE SCALE GENOMIC DNA]</scope>
    <source>
        <strain evidence="3">cv. AL8/78</strain>
    </source>
</reference>
<protein>
    <submittedName>
        <fullName evidence="2">Uncharacterized protein</fullName>
    </submittedName>
</protein>
<evidence type="ECO:0000313" key="3">
    <source>
        <dbReference type="Proteomes" id="UP000015105"/>
    </source>
</evidence>
<evidence type="ECO:0000313" key="2">
    <source>
        <dbReference type="EnsemblPlants" id="AET5Gv20522000.11"/>
    </source>
</evidence>
<feature type="transmembrane region" description="Helical" evidence="1">
    <location>
        <begin position="12"/>
        <end position="29"/>
    </location>
</feature>
<feature type="transmembrane region" description="Helical" evidence="1">
    <location>
        <begin position="74"/>
        <end position="96"/>
    </location>
</feature>
<keyword evidence="3" id="KW-1185">Reference proteome</keyword>
<reference evidence="2" key="5">
    <citation type="journal article" date="2021" name="G3 (Bethesda)">
        <title>Aegilops tauschii genome assembly Aet v5.0 features greater sequence contiguity and improved annotation.</title>
        <authorList>
            <person name="Wang L."/>
            <person name="Zhu T."/>
            <person name="Rodriguez J.C."/>
            <person name="Deal K.R."/>
            <person name="Dubcovsky J."/>
            <person name="McGuire P.E."/>
            <person name="Lux T."/>
            <person name="Spannagl M."/>
            <person name="Mayer K.F.X."/>
            <person name="Baldrich P."/>
            <person name="Meyers B.C."/>
            <person name="Huo N."/>
            <person name="Gu Y.Q."/>
            <person name="Zhou H."/>
            <person name="Devos K.M."/>
            <person name="Bennetzen J.L."/>
            <person name="Unver T."/>
            <person name="Budak H."/>
            <person name="Gulick P.J."/>
            <person name="Galiba G."/>
            <person name="Kalapos B."/>
            <person name="Nelson D.R."/>
            <person name="Li P."/>
            <person name="You F.M."/>
            <person name="Luo M.C."/>
            <person name="Dvorak J."/>
        </authorList>
    </citation>
    <scope>NUCLEOTIDE SEQUENCE [LARGE SCALE GENOMIC DNA]</scope>
    <source>
        <strain evidence="2">cv. AL8/78</strain>
    </source>
</reference>
<organism evidence="2 3">
    <name type="scientific">Aegilops tauschii subsp. strangulata</name>
    <name type="common">Goatgrass</name>
    <dbReference type="NCBI Taxonomy" id="200361"/>
    <lineage>
        <taxon>Eukaryota</taxon>
        <taxon>Viridiplantae</taxon>
        <taxon>Streptophyta</taxon>
        <taxon>Embryophyta</taxon>
        <taxon>Tracheophyta</taxon>
        <taxon>Spermatophyta</taxon>
        <taxon>Magnoliopsida</taxon>
        <taxon>Liliopsida</taxon>
        <taxon>Poales</taxon>
        <taxon>Poaceae</taxon>
        <taxon>BOP clade</taxon>
        <taxon>Pooideae</taxon>
        <taxon>Triticodae</taxon>
        <taxon>Triticeae</taxon>
        <taxon>Triticinae</taxon>
        <taxon>Aegilops</taxon>
    </lineage>
</organism>